<sequence length="323" mass="32608" precursor="true">MTTFFMRSVSPLALAVGLASASFADVRLSASGTVDILSGTLTGAYSSVALGDTGEVSLLISDIGVQGSAPTSLVYDILPAGSTFTVNGTNPTTVASGTLEIFPGNGAVGVINCECTLATGEGFTLALIDKGLSGQGVIDTNVLTDLPGTISTADLTNWAYQVTTGGGALFSMLSLPGVSIADADLLGTTYCIGSPNSTGLPGVLQVDGSATAADNQVELTAIDLPMGQFGYFLNSPNQGFVATPGGSQGNLCLGASIGRYAQNVVNTGTLGAATLQLDLANTPTPGGGTAILAGQTWHFQFWHRDFGAVPTSNFTSAVRVEFE</sequence>
<accession>A0A518EKZ2</accession>
<evidence type="ECO:0000256" key="1">
    <source>
        <dbReference type="SAM" id="SignalP"/>
    </source>
</evidence>
<keyword evidence="3" id="KW-1185">Reference proteome</keyword>
<feature type="signal peptide" evidence="1">
    <location>
        <begin position="1"/>
        <end position="24"/>
    </location>
</feature>
<proteinExistence type="predicted"/>
<name>A0A518EKZ2_9BACT</name>
<reference evidence="2 3" key="1">
    <citation type="submission" date="2019-02" db="EMBL/GenBank/DDBJ databases">
        <title>Deep-cultivation of Planctomycetes and their phenomic and genomic characterization uncovers novel biology.</title>
        <authorList>
            <person name="Wiegand S."/>
            <person name="Jogler M."/>
            <person name="Boedeker C."/>
            <person name="Pinto D."/>
            <person name="Vollmers J."/>
            <person name="Rivas-Marin E."/>
            <person name="Kohn T."/>
            <person name="Peeters S.H."/>
            <person name="Heuer A."/>
            <person name="Rast P."/>
            <person name="Oberbeckmann S."/>
            <person name="Bunk B."/>
            <person name="Jeske O."/>
            <person name="Meyerdierks A."/>
            <person name="Storesund J.E."/>
            <person name="Kallscheuer N."/>
            <person name="Luecker S."/>
            <person name="Lage O.M."/>
            <person name="Pohl T."/>
            <person name="Merkel B.J."/>
            <person name="Hornburger P."/>
            <person name="Mueller R.-W."/>
            <person name="Bruemmer F."/>
            <person name="Labrenz M."/>
            <person name="Spormann A.M."/>
            <person name="Op den Camp H."/>
            <person name="Overmann J."/>
            <person name="Amann R."/>
            <person name="Jetten M.S.M."/>
            <person name="Mascher T."/>
            <person name="Medema M.H."/>
            <person name="Devos D.P."/>
            <person name="Kaster A.-K."/>
            <person name="Ovreas L."/>
            <person name="Rohde M."/>
            <person name="Galperin M.Y."/>
            <person name="Jogler C."/>
        </authorList>
    </citation>
    <scope>NUCLEOTIDE SEQUENCE [LARGE SCALE GENOMIC DNA]</scope>
    <source>
        <strain evidence="2 3">Poly30</strain>
    </source>
</reference>
<dbReference type="EMBL" id="CP036434">
    <property type="protein sequence ID" value="QDV04759.1"/>
    <property type="molecule type" value="Genomic_DNA"/>
</dbReference>
<feature type="chain" id="PRO_5021748772" evidence="1">
    <location>
        <begin position="25"/>
        <end position="323"/>
    </location>
</feature>
<dbReference type="Proteomes" id="UP000320390">
    <property type="component" value="Chromosome"/>
</dbReference>
<protein>
    <submittedName>
        <fullName evidence="2">Uncharacterized protein</fullName>
    </submittedName>
</protein>
<organism evidence="2 3">
    <name type="scientific">Saltatorellus ferox</name>
    <dbReference type="NCBI Taxonomy" id="2528018"/>
    <lineage>
        <taxon>Bacteria</taxon>
        <taxon>Pseudomonadati</taxon>
        <taxon>Planctomycetota</taxon>
        <taxon>Planctomycetia</taxon>
        <taxon>Planctomycetia incertae sedis</taxon>
        <taxon>Saltatorellus</taxon>
    </lineage>
</organism>
<gene>
    <name evidence="2" type="ORF">Poly30_02520</name>
</gene>
<evidence type="ECO:0000313" key="2">
    <source>
        <dbReference type="EMBL" id="QDV04759.1"/>
    </source>
</evidence>
<dbReference type="AlphaFoldDB" id="A0A518EKZ2"/>
<keyword evidence="1" id="KW-0732">Signal</keyword>
<evidence type="ECO:0000313" key="3">
    <source>
        <dbReference type="Proteomes" id="UP000320390"/>
    </source>
</evidence>